<keyword evidence="3" id="KW-1185">Reference proteome</keyword>
<evidence type="ECO:0000313" key="2">
    <source>
        <dbReference type="EMBL" id="CAI5768746.1"/>
    </source>
</evidence>
<dbReference type="EMBL" id="OX395127">
    <property type="protein sequence ID" value="CAI5768746.1"/>
    <property type="molecule type" value="Genomic_DNA"/>
</dbReference>
<sequence length="88" mass="9544">MRIPTAQDSSPGYPALKPKGRYRGVKNRCTELPPTLHGSSETTGGGSVYPDEPHRPEIIQRLEERLSGIGIAQLEIFLSALKCVVASL</sequence>
<feature type="compositionally biased region" description="Polar residues" evidence="1">
    <location>
        <begin position="1"/>
        <end position="10"/>
    </location>
</feature>
<evidence type="ECO:0000256" key="1">
    <source>
        <dbReference type="SAM" id="MobiDB-lite"/>
    </source>
</evidence>
<feature type="region of interest" description="Disordered" evidence="1">
    <location>
        <begin position="1"/>
        <end position="53"/>
    </location>
</feature>
<name>A0AA35NY93_9SAUR</name>
<proteinExistence type="predicted"/>
<reference evidence="2" key="1">
    <citation type="submission" date="2022-12" db="EMBL/GenBank/DDBJ databases">
        <authorList>
            <person name="Alioto T."/>
            <person name="Alioto T."/>
            <person name="Gomez Garrido J."/>
        </authorList>
    </citation>
    <scope>NUCLEOTIDE SEQUENCE</scope>
</reference>
<accession>A0AA35NY93</accession>
<protein>
    <submittedName>
        <fullName evidence="2">Uncharacterized protein</fullName>
    </submittedName>
</protein>
<dbReference type="Proteomes" id="UP001178461">
    <property type="component" value="Chromosome 2"/>
</dbReference>
<organism evidence="2 3">
    <name type="scientific">Podarcis lilfordi</name>
    <name type="common">Lilford's wall lizard</name>
    <dbReference type="NCBI Taxonomy" id="74358"/>
    <lineage>
        <taxon>Eukaryota</taxon>
        <taxon>Metazoa</taxon>
        <taxon>Chordata</taxon>
        <taxon>Craniata</taxon>
        <taxon>Vertebrata</taxon>
        <taxon>Euteleostomi</taxon>
        <taxon>Lepidosauria</taxon>
        <taxon>Squamata</taxon>
        <taxon>Bifurcata</taxon>
        <taxon>Unidentata</taxon>
        <taxon>Episquamata</taxon>
        <taxon>Laterata</taxon>
        <taxon>Lacertibaenia</taxon>
        <taxon>Lacertidae</taxon>
        <taxon>Podarcis</taxon>
    </lineage>
</organism>
<dbReference type="AlphaFoldDB" id="A0AA35NY93"/>
<gene>
    <name evidence="2" type="ORF">PODLI_1B012939</name>
</gene>
<evidence type="ECO:0000313" key="3">
    <source>
        <dbReference type="Proteomes" id="UP001178461"/>
    </source>
</evidence>